<gene>
    <name evidence="5" type="ORF">KQ878_01295</name>
</gene>
<dbReference type="GO" id="GO:0008168">
    <property type="term" value="F:methyltransferase activity"/>
    <property type="evidence" value="ECO:0007669"/>
    <property type="project" value="UniProtKB-KW"/>
</dbReference>
<sequence length="238" mass="26470">MKLISSVANQLIKDIKKILKGDNSLFIIEGKNFIQEALKNDETVIQVLELENQNNFENSTKITKNVLNSITQTKNPEGCVAICKKPNLNNIGSNIVFCDNVQDPGNVGTIIRTAIAFGYDTIFTNINPYNPKILRSTQGAIFRINIVNYNDAENELRNLSKTHKIFMSSLNEDSVDFNSVKYPSQNKVIVLGNEGHGISSNLYKYADKKIYIPIKFESLNVAVAAGIILNRTNGGLNE</sequence>
<proteinExistence type="inferred from homology"/>
<evidence type="ECO:0000259" key="4">
    <source>
        <dbReference type="SMART" id="SM00967"/>
    </source>
</evidence>
<dbReference type="InterPro" id="IPR001537">
    <property type="entry name" value="SpoU_MeTrfase"/>
</dbReference>
<dbReference type="PANTHER" id="PTHR43191">
    <property type="entry name" value="RRNA METHYLTRANSFERASE 3"/>
    <property type="match status" value="1"/>
</dbReference>
<comment type="caution">
    <text evidence="5">The sequence shown here is derived from an EMBL/GenBank/DDBJ whole genome shotgun (WGS) entry which is preliminary data.</text>
</comment>
<protein>
    <submittedName>
        <fullName evidence="5">RNA methyltransferase</fullName>
    </submittedName>
</protein>
<dbReference type="Pfam" id="PF00588">
    <property type="entry name" value="SpoU_methylase"/>
    <property type="match status" value="1"/>
</dbReference>
<organism evidence="5 6">
    <name type="scientific">Mycoplasma zalophidermidis</name>
    <dbReference type="NCBI Taxonomy" id="398174"/>
    <lineage>
        <taxon>Bacteria</taxon>
        <taxon>Bacillati</taxon>
        <taxon>Mycoplasmatota</taxon>
        <taxon>Mollicutes</taxon>
        <taxon>Mycoplasmataceae</taxon>
        <taxon>Mycoplasma</taxon>
    </lineage>
</organism>
<evidence type="ECO:0000313" key="6">
    <source>
        <dbReference type="Proteomes" id="UP000812267"/>
    </source>
</evidence>
<dbReference type="GO" id="GO:0032259">
    <property type="term" value="P:methylation"/>
    <property type="evidence" value="ECO:0007669"/>
    <property type="project" value="UniProtKB-KW"/>
</dbReference>
<keyword evidence="2 5" id="KW-0489">Methyltransferase</keyword>
<dbReference type="Proteomes" id="UP000812267">
    <property type="component" value="Unassembled WGS sequence"/>
</dbReference>
<keyword evidence="6" id="KW-1185">Reference proteome</keyword>
<dbReference type="InterPro" id="IPR051259">
    <property type="entry name" value="rRNA_Methyltransferase"/>
</dbReference>
<accession>A0ABS6DR89</accession>
<name>A0ABS6DR89_9MOLU</name>
<keyword evidence="3" id="KW-0808">Transferase</keyword>
<comment type="similarity">
    <text evidence="1">Belongs to the class IV-like SAM-binding methyltransferase superfamily. RNA methyltransferase TrmH family.</text>
</comment>
<reference evidence="5" key="1">
    <citation type="submission" date="2021-06" db="EMBL/GenBank/DDBJ databases">
        <title>Novel Mycoplasma species detected in California sea lions (Zalophus californianus) from the USA.</title>
        <authorList>
            <person name="Volokhov D.V."/>
            <person name="Furtak V.A."/>
            <person name="Zagorodnyaya T.A."/>
        </authorList>
    </citation>
    <scope>NUCLEOTIDE SEQUENCE [LARGE SCALE GENOMIC DNA]</scope>
    <source>
        <strain evidence="5">CSL 4779</strain>
    </source>
</reference>
<dbReference type="RefSeq" id="WP_216567784.1">
    <property type="nucleotide sequence ID" value="NZ_JAHMHK010000001.1"/>
</dbReference>
<dbReference type="CDD" id="cd18095">
    <property type="entry name" value="SpoU-like_rRNA-MTase"/>
    <property type="match status" value="1"/>
</dbReference>
<evidence type="ECO:0000256" key="2">
    <source>
        <dbReference type="ARBA" id="ARBA00022603"/>
    </source>
</evidence>
<dbReference type="InterPro" id="IPR013123">
    <property type="entry name" value="SpoU_subst-bd"/>
</dbReference>
<feature type="domain" description="RNA 2-O ribose methyltransferase substrate binding" evidence="4">
    <location>
        <begin position="27"/>
        <end position="89"/>
    </location>
</feature>
<evidence type="ECO:0000256" key="3">
    <source>
        <dbReference type="ARBA" id="ARBA00022679"/>
    </source>
</evidence>
<dbReference type="Pfam" id="PF08032">
    <property type="entry name" value="SpoU_sub_bind"/>
    <property type="match status" value="1"/>
</dbReference>
<dbReference type="EMBL" id="JAHMHK010000001">
    <property type="protein sequence ID" value="MBU4693519.1"/>
    <property type="molecule type" value="Genomic_DNA"/>
</dbReference>
<evidence type="ECO:0000256" key="1">
    <source>
        <dbReference type="ARBA" id="ARBA00007228"/>
    </source>
</evidence>
<dbReference type="PANTHER" id="PTHR43191:SF2">
    <property type="entry name" value="RRNA METHYLTRANSFERASE 3, MITOCHONDRIAL"/>
    <property type="match status" value="1"/>
</dbReference>
<dbReference type="SMART" id="SM00967">
    <property type="entry name" value="SpoU_sub_bind"/>
    <property type="match status" value="1"/>
</dbReference>
<evidence type="ECO:0000313" key="5">
    <source>
        <dbReference type="EMBL" id="MBU4693519.1"/>
    </source>
</evidence>